<feature type="transmembrane region" description="Helical" evidence="9">
    <location>
        <begin position="335"/>
        <end position="361"/>
    </location>
</feature>
<dbReference type="OrthoDB" id="10062876at2759"/>
<keyword evidence="6" id="KW-0029">Amino-acid transport</keyword>
<evidence type="ECO:0000256" key="5">
    <source>
        <dbReference type="ARBA" id="ARBA00022692"/>
    </source>
</evidence>
<dbReference type="STRING" id="137246.A0A401S7T1"/>
<evidence type="ECO:0000313" key="11">
    <source>
        <dbReference type="Proteomes" id="UP000287033"/>
    </source>
</evidence>
<dbReference type="PANTHER" id="PTHR11785:SF389">
    <property type="entry name" value="Y+L AMINO ACID TRANSPORTER 1-LIKE"/>
    <property type="match status" value="1"/>
</dbReference>
<gene>
    <name evidence="10" type="ORF">chiPu_0004866</name>
</gene>
<protein>
    <recommendedName>
        <fullName evidence="12">Amino acid permease/ SLC12A domain-containing protein</fullName>
    </recommendedName>
</protein>
<evidence type="ECO:0000256" key="7">
    <source>
        <dbReference type="ARBA" id="ARBA00022989"/>
    </source>
</evidence>
<evidence type="ECO:0000256" key="4">
    <source>
        <dbReference type="ARBA" id="ARBA00022475"/>
    </source>
</evidence>
<dbReference type="Proteomes" id="UP000287033">
    <property type="component" value="Unassembled WGS sequence"/>
</dbReference>
<dbReference type="GO" id="GO:0005886">
    <property type="term" value="C:plasma membrane"/>
    <property type="evidence" value="ECO:0007669"/>
    <property type="project" value="UniProtKB-SubCell"/>
</dbReference>
<evidence type="ECO:0000256" key="9">
    <source>
        <dbReference type="SAM" id="Phobius"/>
    </source>
</evidence>
<dbReference type="FunFam" id="1.20.1740.10:FF:000003">
    <property type="entry name" value="Y+L amino acid transporter 1 isoform X1"/>
    <property type="match status" value="1"/>
</dbReference>
<accession>A0A401S7T1</accession>
<comment type="subcellular location">
    <subcellularLocation>
        <location evidence="1">Cell membrane</location>
        <topology evidence="1">Multi-pass membrane protein</topology>
    </subcellularLocation>
</comment>
<evidence type="ECO:0000256" key="2">
    <source>
        <dbReference type="ARBA" id="ARBA00007040"/>
    </source>
</evidence>
<evidence type="ECO:0000313" key="10">
    <source>
        <dbReference type="EMBL" id="GCC26449.1"/>
    </source>
</evidence>
<evidence type="ECO:0000256" key="3">
    <source>
        <dbReference type="ARBA" id="ARBA00022448"/>
    </source>
</evidence>
<dbReference type="PANTHER" id="PTHR11785">
    <property type="entry name" value="AMINO ACID TRANSPORTER"/>
    <property type="match status" value="1"/>
</dbReference>
<organism evidence="10 11">
    <name type="scientific">Chiloscyllium punctatum</name>
    <name type="common">Brownbanded bambooshark</name>
    <name type="synonym">Hemiscyllium punctatum</name>
    <dbReference type="NCBI Taxonomy" id="137246"/>
    <lineage>
        <taxon>Eukaryota</taxon>
        <taxon>Metazoa</taxon>
        <taxon>Chordata</taxon>
        <taxon>Craniata</taxon>
        <taxon>Vertebrata</taxon>
        <taxon>Chondrichthyes</taxon>
        <taxon>Elasmobranchii</taxon>
        <taxon>Galeomorphii</taxon>
        <taxon>Galeoidea</taxon>
        <taxon>Orectolobiformes</taxon>
        <taxon>Hemiscylliidae</taxon>
        <taxon>Chiloscyllium</taxon>
    </lineage>
</organism>
<dbReference type="PIRSF" id="PIRSF006060">
    <property type="entry name" value="AA_transporter"/>
    <property type="match status" value="1"/>
</dbReference>
<dbReference type="EMBL" id="BEZZ01000124">
    <property type="protein sequence ID" value="GCC26449.1"/>
    <property type="molecule type" value="Genomic_DNA"/>
</dbReference>
<keyword evidence="7 9" id="KW-1133">Transmembrane helix</keyword>
<name>A0A401S7T1_CHIPU</name>
<feature type="transmembrane region" description="Helical" evidence="9">
    <location>
        <begin position="94"/>
        <end position="116"/>
    </location>
</feature>
<proteinExistence type="inferred from homology"/>
<comment type="caution">
    <text evidence="10">The sequence shown here is derived from an EMBL/GenBank/DDBJ whole genome shotgun (WGS) entry which is preliminary data.</text>
</comment>
<reference evidence="10 11" key="1">
    <citation type="journal article" date="2018" name="Nat. Ecol. Evol.">
        <title>Shark genomes provide insights into elasmobranch evolution and the origin of vertebrates.</title>
        <authorList>
            <person name="Hara Y"/>
            <person name="Yamaguchi K"/>
            <person name="Onimaru K"/>
            <person name="Kadota M"/>
            <person name="Koyanagi M"/>
            <person name="Keeley SD"/>
            <person name="Tatsumi K"/>
            <person name="Tanaka K"/>
            <person name="Motone F"/>
            <person name="Kageyama Y"/>
            <person name="Nozu R"/>
            <person name="Adachi N"/>
            <person name="Nishimura O"/>
            <person name="Nakagawa R"/>
            <person name="Tanegashima C"/>
            <person name="Kiyatake I"/>
            <person name="Matsumoto R"/>
            <person name="Murakumo K"/>
            <person name="Nishida K"/>
            <person name="Terakita A"/>
            <person name="Kuratani S"/>
            <person name="Sato K"/>
            <person name="Hyodo S Kuraku.S."/>
        </authorList>
    </citation>
    <scope>NUCLEOTIDE SEQUENCE [LARGE SCALE GENOMIC DNA]</scope>
</reference>
<feature type="transmembrane region" description="Helical" evidence="9">
    <location>
        <begin position="286"/>
        <end position="309"/>
    </location>
</feature>
<keyword evidence="11" id="KW-1185">Reference proteome</keyword>
<keyword evidence="5 9" id="KW-0812">Transmembrane</keyword>
<feature type="transmembrane region" description="Helical" evidence="9">
    <location>
        <begin position="185"/>
        <end position="205"/>
    </location>
</feature>
<feature type="transmembrane region" description="Helical" evidence="9">
    <location>
        <begin position="381"/>
        <end position="400"/>
    </location>
</feature>
<keyword evidence="4" id="KW-1003">Cell membrane</keyword>
<evidence type="ECO:0000256" key="8">
    <source>
        <dbReference type="ARBA" id="ARBA00023136"/>
    </source>
</evidence>
<dbReference type="Pfam" id="PF13520">
    <property type="entry name" value="AA_permease_2"/>
    <property type="match status" value="1"/>
</dbReference>
<evidence type="ECO:0000256" key="1">
    <source>
        <dbReference type="ARBA" id="ARBA00004651"/>
    </source>
</evidence>
<evidence type="ECO:0008006" key="12">
    <source>
        <dbReference type="Google" id="ProtNLM"/>
    </source>
</evidence>
<dbReference type="GO" id="GO:0015179">
    <property type="term" value="F:L-amino acid transmembrane transporter activity"/>
    <property type="evidence" value="ECO:0007669"/>
    <property type="project" value="TreeGrafter"/>
</dbReference>
<dbReference type="Gene3D" id="1.20.1740.10">
    <property type="entry name" value="Amino acid/polyamine transporter I"/>
    <property type="match status" value="1"/>
</dbReference>
<keyword evidence="8 9" id="KW-0472">Membrane</keyword>
<dbReference type="AlphaFoldDB" id="A0A401S7T1"/>
<feature type="transmembrane region" description="Helical" evidence="9">
    <location>
        <begin position="406"/>
        <end position="428"/>
    </location>
</feature>
<sequence>MRGDWGYHFSVILSFKMDEEQAKMQPVLSNNDNASDLNTDIKPTEGVDHYTQRSSMQLKRRISLINGITLLVGNIIGSGIFVSPSGVLSHCGSYGLSLIIWTVGGIFSFIGALCYAELGTTITKSGAGYAYLLESFGSLVAFLKLWTSILIFEPVTQAIIAITFGNYLVQPIFLNCMTPYLAERLIAAACISLLTFINCANVKWATKVQDVLVFTKLLGICIIIITGLVKLSQEEYSNLDSAFQGSTLDTDKISLAIYFVLFAYSGWDSLNHITEEVLDCERNLPLAIMISMPLVIVLYILTILAYYIVLEPNIILKSNALAVTFADETLGVMKWIIPIAVSVSCYGALNASIMISSRLYFVAAREGHLPQILSMIHVTQFTPVSALLINGILTMIFLIVEDIFELIYYYSFIYWFFMGLTVIGQIYLRYKQPNRRRPLKVRPTYTEIQAIRTFNQ</sequence>
<dbReference type="InterPro" id="IPR050598">
    <property type="entry name" value="AminoAcid_Transporter"/>
</dbReference>
<feature type="transmembrane region" description="Helical" evidence="9">
    <location>
        <begin position="62"/>
        <end position="82"/>
    </location>
</feature>
<dbReference type="OMA" id="RYGHYCA"/>
<keyword evidence="3" id="KW-0813">Transport</keyword>
<feature type="transmembrane region" description="Helical" evidence="9">
    <location>
        <begin position="128"/>
        <end position="152"/>
    </location>
</feature>
<evidence type="ECO:0000256" key="6">
    <source>
        <dbReference type="ARBA" id="ARBA00022970"/>
    </source>
</evidence>
<feature type="transmembrane region" description="Helical" evidence="9">
    <location>
        <begin position="211"/>
        <end position="229"/>
    </location>
</feature>
<dbReference type="InterPro" id="IPR002293">
    <property type="entry name" value="AA/rel_permease1"/>
</dbReference>
<comment type="similarity">
    <text evidence="2">Belongs to the amino acid-polyamine-organocation (APC) superfamily. L-type amino acid transporter (LAT) (TC 2.A.3.8) family.</text>
</comment>